<keyword evidence="3" id="KW-1185">Reference proteome</keyword>
<dbReference type="AlphaFoldDB" id="A0A1M6MSQ9"/>
<accession>A0A1M6MSQ9</accession>
<organism evidence="2 3">
    <name type="scientific">Hathewaya proteolytica DSM 3090</name>
    <dbReference type="NCBI Taxonomy" id="1121331"/>
    <lineage>
        <taxon>Bacteria</taxon>
        <taxon>Bacillati</taxon>
        <taxon>Bacillota</taxon>
        <taxon>Clostridia</taxon>
        <taxon>Eubacteriales</taxon>
        <taxon>Clostridiaceae</taxon>
        <taxon>Hathewaya</taxon>
    </lineage>
</organism>
<gene>
    <name evidence="2" type="ORF">SAMN02745248_01150</name>
</gene>
<keyword evidence="1" id="KW-1133">Transmembrane helix</keyword>
<sequence length="43" mass="5204">MGYRILNLIKNRCMRELAYICFLYVALLAMAVMENLVFKFWQN</sequence>
<feature type="transmembrane region" description="Helical" evidence="1">
    <location>
        <begin position="21"/>
        <end position="41"/>
    </location>
</feature>
<keyword evidence="1" id="KW-0812">Transmembrane</keyword>
<keyword evidence="1" id="KW-0472">Membrane</keyword>
<evidence type="ECO:0000313" key="2">
    <source>
        <dbReference type="EMBL" id="SHJ86484.1"/>
    </source>
</evidence>
<protein>
    <submittedName>
        <fullName evidence="2">Uncharacterized protein</fullName>
    </submittedName>
</protein>
<name>A0A1M6MSQ9_9CLOT</name>
<proteinExistence type="predicted"/>
<evidence type="ECO:0000313" key="3">
    <source>
        <dbReference type="Proteomes" id="UP000183952"/>
    </source>
</evidence>
<reference evidence="2 3" key="1">
    <citation type="submission" date="2016-11" db="EMBL/GenBank/DDBJ databases">
        <authorList>
            <person name="Jaros S."/>
            <person name="Januszkiewicz K."/>
            <person name="Wedrychowicz H."/>
        </authorList>
    </citation>
    <scope>NUCLEOTIDE SEQUENCE [LARGE SCALE GENOMIC DNA]</scope>
    <source>
        <strain evidence="2 3">DSM 3090</strain>
    </source>
</reference>
<dbReference type="Proteomes" id="UP000183952">
    <property type="component" value="Unassembled WGS sequence"/>
</dbReference>
<evidence type="ECO:0000256" key="1">
    <source>
        <dbReference type="SAM" id="Phobius"/>
    </source>
</evidence>
<dbReference type="EMBL" id="FRAD01000008">
    <property type="protein sequence ID" value="SHJ86484.1"/>
    <property type="molecule type" value="Genomic_DNA"/>
</dbReference>